<dbReference type="Proteomes" id="UP001224775">
    <property type="component" value="Unassembled WGS sequence"/>
</dbReference>
<dbReference type="AlphaFoldDB" id="A0AAD8Y702"/>
<gene>
    <name evidence="1" type="ORF">QTG54_009534</name>
</gene>
<accession>A0AAD8Y702</accession>
<organism evidence="1 2">
    <name type="scientific">Skeletonema marinoi</name>
    <dbReference type="NCBI Taxonomy" id="267567"/>
    <lineage>
        <taxon>Eukaryota</taxon>
        <taxon>Sar</taxon>
        <taxon>Stramenopiles</taxon>
        <taxon>Ochrophyta</taxon>
        <taxon>Bacillariophyta</taxon>
        <taxon>Coscinodiscophyceae</taxon>
        <taxon>Thalassiosirophycidae</taxon>
        <taxon>Thalassiosirales</taxon>
        <taxon>Skeletonemataceae</taxon>
        <taxon>Skeletonema</taxon>
        <taxon>Skeletonema marinoi-dohrnii complex</taxon>
    </lineage>
</organism>
<evidence type="ECO:0000313" key="1">
    <source>
        <dbReference type="EMBL" id="KAK1739775.1"/>
    </source>
</evidence>
<sequence>MVDLESLLNSFFVKRNTRLDLPTPESPRRTILKMKSYDSESIVEDIS</sequence>
<name>A0AAD8Y702_9STRA</name>
<reference evidence="1" key="1">
    <citation type="submission" date="2023-06" db="EMBL/GenBank/DDBJ databases">
        <title>Survivors Of The Sea: Transcriptome response of Skeletonema marinoi to long-term dormancy.</title>
        <authorList>
            <person name="Pinder M.I.M."/>
            <person name="Kourtchenko O."/>
            <person name="Robertson E.K."/>
            <person name="Larsson T."/>
            <person name="Maumus F."/>
            <person name="Osuna-Cruz C.M."/>
            <person name="Vancaester E."/>
            <person name="Stenow R."/>
            <person name="Vandepoele K."/>
            <person name="Ploug H."/>
            <person name="Bruchert V."/>
            <person name="Godhe A."/>
            <person name="Topel M."/>
        </authorList>
    </citation>
    <scope>NUCLEOTIDE SEQUENCE</scope>
    <source>
        <strain evidence="1">R05AC</strain>
    </source>
</reference>
<evidence type="ECO:0000313" key="2">
    <source>
        <dbReference type="Proteomes" id="UP001224775"/>
    </source>
</evidence>
<comment type="caution">
    <text evidence="1">The sequence shown here is derived from an EMBL/GenBank/DDBJ whole genome shotgun (WGS) entry which is preliminary data.</text>
</comment>
<protein>
    <submittedName>
        <fullName evidence="1">Uncharacterized protein</fullName>
    </submittedName>
</protein>
<proteinExistence type="predicted"/>
<dbReference type="EMBL" id="JATAAI010000017">
    <property type="protein sequence ID" value="KAK1739775.1"/>
    <property type="molecule type" value="Genomic_DNA"/>
</dbReference>
<keyword evidence="2" id="KW-1185">Reference proteome</keyword>